<dbReference type="AlphaFoldDB" id="A0A7V5XGQ0"/>
<dbReference type="EC" id="2.1.1.193" evidence="10"/>
<keyword evidence="7 10" id="KW-0949">S-adenosyl-L-methionine</keyword>
<dbReference type="GO" id="GO:0005737">
    <property type="term" value="C:cytoplasm"/>
    <property type="evidence" value="ECO:0007669"/>
    <property type="project" value="UniProtKB-SubCell"/>
</dbReference>
<sequence length="251" mass="28541">MEIQGGNRFFFNFEKEGFLSEEESHHLIKVLRKKEGEKIKLIDGKGSEYEGEILEITKKGKKIKVKVKLLKLLRKENSSLRKTIALIPLLKGDKTEFLIEKGVELGINEFIPFQSDYSVVKASSKLEERLRIKAINALKQSGRLYLPEIRSPVILKTFLSENSFSSSLKLVALPEKGIFLEDLIEKLINSKEIVLISGPEGGFSKEEEKLLKEKKFIPILLSPYILKAETASLSLMSFVSIFINFSFSKKD</sequence>
<keyword evidence="6 10" id="KW-0808">Transferase</keyword>
<evidence type="ECO:0000256" key="8">
    <source>
        <dbReference type="ARBA" id="ARBA00025699"/>
    </source>
</evidence>
<dbReference type="InterPro" id="IPR015947">
    <property type="entry name" value="PUA-like_sf"/>
</dbReference>
<dbReference type="CDD" id="cd18084">
    <property type="entry name" value="RsmE-like"/>
    <property type="match status" value="1"/>
</dbReference>
<dbReference type="Pfam" id="PF20260">
    <property type="entry name" value="PUA_4"/>
    <property type="match status" value="1"/>
</dbReference>
<reference evidence="13" key="1">
    <citation type="journal article" date="2020" name="mSystems">
        <title>Genome- and Community-Level Interaction Insights into Carbon Utilization and Element Cycling Functions of Hydrothermarchaeota in Hydrothermal Sediment.</title>
        <authorList>
            <person name="Zhou Z."/>
            <person name="Liu Y."/>
            <person name="Xu W."/>
            <person name="Pan J."/>
            <person name="Luo Z.H."/>
            <person name="Li M."/>
        </authorList>
    </citation>
    <scope>NUCLEOTIDE SEQUENCE [LARGE SCALE GENOMIC DNA]</scope>
    <source>
        <strain evidence="13">SpSt-106</strain>
    </source>
</reference>
<comment type="caution">
    <text evidence="13">The sequence shown here is derived from an EMBL/GenBank/DDBJ whole genome shotgun (WGS) entry which is preliminary data.</text>
</comment>
<protein>
    <recommendedName>
        <fullName evidence="10">Ribosomal RNA small subunit methyltransferase E</fullName>
        <ecNumber evidence="10">2.1.1.193</ecNumber>
    </recommendedName>
</protein>
<evidence type="ECO:0000256" key="7">
    <source>
        <dbReference type="ARBA" id="ARBA00022691"/>
    </source>
</evidence>
<keyword evidence="4 10" id="KW-0698">rRNA processing</keyword>
<dbReference type="PIRSF" id="PIRSF015601">
    <property type="entry name" value="MTase_slr0722"/>
    <property type="match status" value="1"/>
</dbReference>
<dbReference type="InterPro" id="IPR029026">
    <property type="entry name" value="tRNA_m1G_MTases_N"/>
</dbReference>
<dbReference type="SUPFAM" id="SSF88697">
    <property type="entry name" value="PUA domain-like"/>
    <property type="match status" value="1"/>
</dbReference>
<evidence type="ECO:0000256" key="10">
    <source>
        <dbReference type="PIRNR" id="PIRNR015601"/>
    </source>
</evidence>
<evidence type="ECO:0000259" key="11">
    <source>
        <dbReference type="Pfam" id="PF04452"/>
    </source>
</evidence>
<evidence type="ECO:0000313" key="13">
    <source>
        <dbReference type="EMBL" id="HHQ16135.1"/>
    </source>
</evidence>
<dbReference type="NCBIfam" id="TIGR00046">
    <property type="entry name" value="RsmE family RNA methyltransferase"/>
    <property type="match status" value="1"/>
</dbReference>
<evidence type="ECO:0000256" key="5">
    <source>
        <dbReference type="ARBA" id="ARBA00022603"/>
    </source>
</evidence>
<dbReference type="SUPFAM" id="SSF75217">
    <property type="entry name" value="alpha/beta knot"/>
    <property type="match status" value="1"/>
</dbReference>
<proteinExistence type="inferred from homology"/>
<dbReference type="InterPro" id="IPR006700">
    <property type="entry name" value="RsmE"/>
</dbReference>
<dbReference type="PANTHER" id="PTHR30027:SF3">
    <property type="entry name" value="16S RRNA (URACIL(1498)-N(3))-METHYLTRANSFERASE"/>
    <property type="match status" value="1"/>
</dbReference>
<keyword evidence="3 10" id="KW-0963">Cytoplasm</keyword>
<evidence type="ECO:0000256" key="3">
    <source>
        <dbReference type="ARBA" id="ARBA00022490"/>
    </source>
</evidence>
<comment type="function">
    <text evidence="8 10">Specifically methylates the N3 position of the uracil ring of uridine 1498 (m3U1498) in 16S rRNA. Acts on the fully assembled 30S ribosomal subunit.</text>
</comment>
<dbReference type="InterPro" id="IPR046886">
    <property type="entry name" value="RsmE_MTase_dom"/>
</dbReference>
<dbReference type="GO" id="GO:0070475">
    <property type="term" value="P:rRNA base methylation"/>
    <property type="evidence" value="ECO:0007669"/>
    <property type="project" value="TreeGrafter"/>
</dbReference>
<dbReference type="Pfam" id="PF04452">
    <property type="entry name" value="Methyltrans_RNA"/>
    <property type="match status" value="1"/>
</dbReference>
<accession>A0A7V5XGQ0</accession>
<dbReference type="InterPro" id="IPR029028">
    <property type="entry name" value="Alpha/beta_knot_MTases"/>
</dbReference>
<evidence type="ECO:0000256" key="6">
    <source>
        <dbReference type="ARBA" id="ARBA00022679"/>
    </source>
</evidence>
<dbReference type="EMBL" id="DRWR01000085">
    <property type="protein sequence ID" value="HHQ16135.1"/>
    <property type="molecule type" value="Genomic_DNA"/>
</dbReference>
<evidence type="ECO:0000256" key="9">
    <source>
        <dbReference type="ARBA" id="ARBA00047944"/>
    </source>
</evidence>
<dbReference type="GO" id="GO:0070042">
    <property type="term" value="F:rRNA (uridine-N3-)-methyltransferase activity"/>
    <property type="evidence" value="ECO:0007669"/>
    <property type="project" value="TreeGrafter"/>
</dbReference>
<name>A0A7V5XGQ0_9BACT</name>
<organism evidence="13">
    <name type="scientific">Thermodesulfobacterium geofontis</name>
    <dbReference type="NCBI Taxonomy" id="1295609"/>
    <lineage>
        <taxon>Bacteria</taxon>
        <taxon>Pseudomonadati</taxon>
        <taxon>Thermodesulfobacteriota</taxon>
        <taxon>Thermodesulfobacteria</taxon>
        <taxon>Thermodesulfobacteriales</taxon>
        <taxon>Thermodesulfobacteriaceae</taxon>
        <taxon>Thermodesulfobacterium</taxon>
    </lineage>
</organism>
<feature type="domain" description="Ribosomal RNA small subunit methyltransferase E PUA-like" evidence="12">
    <location>
        <begin position="19"/>
        <end position="65"/>
    </location>
</feature>
<comment type="similarity">
    <text evidence="2 10">Belongs to the RNA methyltransferase RsmE family.</text>
</comment>
<keyword evidence="5 10" id="KW-0489">Methyltransferase</keyword>
<evidence type="ECO:0000259" key="12">
    <source>
        <dbReference type="Pfam" id="PF20260"/>
    </source>
</evidence>
<evidence type="ECO:0000256" key="1">
    <source>
        <dbReference type="ARBA" id="ARBA00004496"/>
    </source>
</evidence>
<comment type="catalytic activity">
    <reaction evidence="9 10">
        <text>uridine(1498) in 16S rRNA + S-adenosyl-L-methionine = N(3)-methyluridine(1498) in 16S rRNA + S-adenosyl-L-homocysteine + H(+)</text>
        <dbReference type="Rhea" id="RHEA:42920"/>
        <dbReference type="Rhea" id="RHEA-COMP:10283"/>
        <dbReference type="Rhea" id="RHEA-COMP:10284"/>
        <dbReference type="ChEBI" id="CHEBI:15378"/>
        <dbReference type="ChEBI" id="CHEBI:57856"/>
        <dbReference type="ChEBI" id="CHEBI:59789"/>
        <dbReference type="ChEBI" id="CHEBI:65315"/>
        <dbReference type="ChEBI" id="CHEBI:74502"/>
        <dbReference type="EC" id="2.1.1.193"/>
    </reaction>
</comment>
<dbReference type="InterPro" id="IPR046887">
    <property type="entry name" value="RsmE_PUA-like"/>
</dbReference>
<evidence type="ECO:0000256" key="2">
    <source>
        <dbReference type="ARBA" id="ARBA00005528"/>
    </source>
</evidence>
<gene>
    <name evidence="13" type="ORF">ENM15_04905</name>
</gene>
<feature type="domain" description="Ribosomal RNA small subunit methyltransferase E methyltransferase" evidence="11">
    <location>
        <begin position="82"/>
        <end position="239"/>
    </location>
</feature>
<dbReference type="Gene3D" id="3.40.1280.10">
    <property type="match status" value="1"/>
</dbReference>
<comment type="subcellular location">
    <subcellularLocation>
        <location evidence="1 10">Cytoplasm</location>
    </subcellularLocation>
</comment>
<dbReference type="PANTHER" id="PTHR30027">
    <property type="entry name" value="RIBOSOMAL RNA SMALL SUBUNIT METHYLTRANSFERASE E"/>
    <property type="match status" value="1"/>
</dbReference>
<evidence type="ECO:0000256" key="4">
    <source>
        <dbReference type="ARBA" id="ARBA00022552"/>
    </source>
</evidence>